<evidence type="ECO:0000313" key="8">
    <source>
        <dbReference type="EMBL" id="MCD5315303.1"/>
    </source>
</evidence>
<evidence type="ECO:0000256" key="6">
    <source>
        <dbReference type="ARBA" id="ARBA00022884"/>
    </source>
</evidence>
<name>A0A9X1NLK1_9ACTN</name>
<dbReference type="AlphaFoldDB" id="A0A9X1NLK1"/>
<keyword evidence="6" id="KW-0694">RNA-binding</keyword>
<organism evidence="8 9">
    <name type="scientific">Kineosporia babensis</name>
    <dbReference type="NCBI Taxonomy" id="499548"/>
    <lineage>
        <taxon>Bacteria</taxon>
        <taxon>Bacillati</taxon>
        <taxon>Actinomycetota</taxon>
        <taxon>Actinomycetes</taxon>
        <taxon>Kineosporiales</taxon>
        <taxon>Kineosporiaceae</taxon>
        <taxon>Kineosporia</taxon>
    </lineage>
</organism>
<keyword evidence="4" id="KW-0255">Endonuclease</keyword>
<proteinExistence type="inferred from homology"/>
<keyword evidence="3" id="KW-0540">Nuclease</keyword>
<evidence type="ECO:0000256" key="3">
    <source>
        <dbReference type="ARBA" id="ARBA00022722"/>
    </source>
</evidence>
<keyword evidence="7" id="KW-0346">Stress response</keyword>
<keyword evidence="9" id="KW-1185">Reference proteome</keyword>
<reference evidence="8" key="1">
    <citation type="submission" date="2021-11" db="EMBL/GenBank/DDBJ databases">
        <title>Streptomyces corallinus and Kineosporia corallina sp. nov., two new coral-derived marine actinobacteria.</title>
        <authorList>
            <person name="Buangrab K."/>
            <person name="Sutthacheep M."/>
            <person name="Yeemin T."/>
            <person name="Harunari E."/>
            <person name="Igarashi Y."/>
            <person name="Sripreechasak P."/>
            <person name="Kanchanasin P."/>
            <person name="Tanasupawat S."/>
            <person name="Phongsopitanun W."/>
        </authorList>
    </citation>
    <scope>NUCLEOTIDE SEQUENCE</scope>
    <source>
        <strain evidence="8">JCM 31032</strain>
    </source>
</reference>
<dbReference type="InterPro" id="IPR038570">
    <property type="entry name" value="HicA_sf"/>
</dbReference>
<dbReference type="GO" id="GO:0004519">
    <property type="term" value="F:endonuclease activity"/>
    <property type="evidence" value="ECO:0007669"/>
    <property type="project" value="UniProtKB-KW"/>
</dbReference>
<dbReference type="Pfam" id="PF07927">
    <property type="entry name" value="HicA_toxin"/>
    <property type="match status" value="1"/>
</dbReference>
<evidence type="ECO:0000256" key="2">
    <source>
        <dbReference type="ARBA" id="ARBA00022649"/>
    </source>
</evidence>
<keyword evidence="2" id="KW-1277">Toxin-antitoxin system</keyword>
<comment type="similarity">
    <text evidence="1">Belongs to the HicA mRNA interferase family.</text>
</comment>
<protein>
    <submittedName>
        <fullName evidence="8">Type II toxin-antitoxin system HicA family toxin</fullName>
    </submittedName>
</protein>
<dbReference type="RefSeq" id="WP_231448107.1">
    <property type="nucleotide sequence ID" value="NZ_JAJOMB010000021.1"/>
</dbReference>
<accession>A0A9X1NLK1</accession>
<dbReference type="Gene3D" id="3.30.920.30">
    <property type="entry name" value="Hypothetical protein"/>
    <property type="match status" value="1"/>
</dbReference>
<evidence type="ECO:0000256" key="5">
    <source>
        <dbReference type="ARBA" id="ARBA00022801"/>
    </source>
</evidence>
<comment type="caution">
    <text evidence="8">The sequence shown here is derived from an EMBL/GenBank/DDBJ whole genome shotgun (WGS) entry which is preliminary data.</text>
</comment>
<evidence type="ECO:0000313" key="9">
    <source>
        <dbReference type="Proteomes" id="UP001138997"/>
    </source>
</evidence>
<sequence length="55" mass="6025">MVKLLEADGWQLKRTTGSHRHFHHPQKPGLVTVAGRPSATLKPKTEASILKQAGL</sequence>
<dbReference type="GO" id="GO:0016787">
    <property type="term" value="F:hydrolase activity"/>
    <property type="evidence" value="ECO:0007669"/>
    <property type="project" value="UniProtKB-KW"/>
</dbReference>
<evidence type="ECO:0000256" key="4">
    <source>
        <dbReference type="ARBA" id="ARBA00022759"/>
    </source>
</evidence>
<dbReference type="Proteomes" id="UP001138997">
    <property type="component" value="Unassembled WGS sequence"/>
</dbReference>
<evidence type="ECO:0000256" key="1">
    <source>
        <dbReference type="ARBA" id="ARBA00006620"/>
    </source>
</evidence>
<gene>
    <name evidence="8" type="ORF">LR394_30815</name>
</gene>
<dbReference type="EMBL" id="JAJOMB010000021">
    <property type="protein sequence ID" value="MCD5315303.1"/>
    <property type="molecule type" value="Genomic_DNA"/>
</dbReference>
<evidence type="ECO:0000256" key="7">
    <source>
        <dbReference type="ARBA" id="ARBA00023016"/>
    </source>
</evidence>
<dbReference type="GO" id="GO:0003729">
    <property type="term" value="F:mRNA binding"/>
    <property type="evidence" value="ECO:0007669"/>
    <property type="project" value="InterPro"/>
</dbReference>
<dbReference type="SUPFAM" id="SSF54786">
    <property type="entry name" value="YcfA/nrd intein domain"/>
    <property type="match status" value="1"/>
</dbReference>
<dbReference type="InterPro" id="IPR012933">
    <property type="entry name" value="HicA_mRNA_interferase"/>
</dbReference>
<keyword evidence="5" id="KW-0378">Hydrolase</keyword>